<reference evidence="1 2" key="1">
    <citation type="submission" date="2019-05" db="EMBL/GenBank/DDBJ databases">
        <title>Mumia sp. nov., isolated from the intestinal contents of plateau pika (Ochotona curzoniae) in the Qinghai-Tibet plateau of China.</title>
        <authorList>
            <person name="Tian Z."/>
        </authorList>
    </citation>
    <scope>NUCLEOTIDE SEQUENCE [LARGE SCALE GENOMIC DNA]</scope>
    <source>
        <strain evidence="2">527</strain>
    </source>
</reference>
<sequence>MDDGKLYRQFLRLHRRHYTRIGLDLMWMLTSSSGEEVVCDAVATPKLPMQKRLSARVVSCDLR</sequence>
<dbReference type="EMBL" id="VDFR01000244">
    <property type="protein sequence ID" value="TNC26837.1"/>
    <property type="molecule type" value="Genomic_DNA"/>
</dbReference>
<dbReference type="Proteomes" id="UP000306740">
    <property type="component" value="Unassembled WGS sequence"/>
</dbReference>
<proteinExistence type="predicted"/>
<evidence type="ECO:0000313" key="1">
    <source>
        <dbReference type="EMBL" id="TNC26837.1"/>
    </source>
</evidence>
<name>A0A5C4M1P6_9ACTN</name>
<evidence type="ECO:0000313" key="2">
    <source>
        <dbReference type="Proteomes" id="UP000306740"/>
    </source>
</evidence>
<protein>
    <submittedName>
        <fullName evidence="1">Uncharacterized protein</fullName>
    </submittedName>
</protein>
<organism evidence="1 2">
    <name type="scientific">Mumia zhuanghuii</name>
    <dbReference type="NCBI Taxonomy" id="2585211"/>
    <lineage>
        <taxon>Bacteria</taxon>
        <taxon>Bacillati</taxon>
        <taxon>Actinomycetota</taxon>
        <taxon>Actinomycetes</taxon>
        <taxon>Propionibacteriales</taxon>
        <taxon>Nocardioidaceae</taxon>
        <taxon>Mumia</taxon>
    </lineage>
</organism>
<dbReference type="AlphaFoldDB" id="A0A5C4M1P6"/>
<gene>
    <name evidence="1" type="ORF">FHE65_34415</name>
</gene>
<comment type="caution">
    <text evidence="1">The sequence shown here is derived from an EMBL/GenBank/DDBJ whole genome shotgun (WGS) entry which is preliminary data.</text>
</comment>
<dbReference type="RefSeq" id="WP_139107377.1">
    <property type="nucleotide sequence ID" value="NZ_VDFR01000244.1"/>
</dbReference>
<accession>A0A5C4M1P6</accession>